<proteinExistence type="predicted"/>
<evidence type="ECO:0000256" key="2">
    <source>
        <dbReference type="SAM" id="Coils"/>
    </source>
</evidence>
<evidence type="ECO:0000313" key="4">
    <source>
        <dbReference type="EMBL" id="WGH74243.1"/>
    </source>
</evidence>
<dbReference type="Proteomes" id="UP001232001">
    <property type="component" value="Chromosome"/>
</dbReference>
<dbReference type="InterPro" id="IPR036737">
    <property type="entry name" value="OmpA-like_sf"/>
</dbReference>
<keyword evidence="1" id="KW-0472">Membrane</keyword>
<protein>
    <recommendedName>
        <fullName evidence="3">OmpA-like domain-containing protein</fullName>
    </recommendedName>
</protein>
<keyword evidence="5" id="KW-1185">Reference proteome</keyword>
<gene>
    <name evidence="4" type="ORF">P8625_08935</name>
</gene>
<feature type="domain" description="OmpA-like" evidence="3">
    <location>
        <begin position="281"/>
        <end position="409"/>
    </location>
</feature>
<accession>A0ABY8KYD3</accession>
<reference evidence="4 5" key="1">
    <citation type="submission" date="2023-04" db="EMBL/GenBank/DDBJ databases">
        <title>Tenacibaculum tangerinum sp. nov., isolated from sea tidal flat of South Korea.</title>
        <authorList>
            <person name="Lee S.H."/>
            <person name="Kim J.-J."/>
        </authorList>
    </citation>
    <scope>NUCLEOTIDE SEQUENCE [LARGE SCALE GENOMIC DNA]</scope>
    <source>
        <strain evidence="4 5">GRR-S3-23</strain>
    </source>
</reference>
<name>A0ABY8KYD3_9FLAO</name>
<dbReference type="RefSeq" id="WP_279650124.1">
    <property type="nucleotide sequence ID" value="NZ_CP122539.1"/>
</dbReference>
<organism evidence="4 5">
    <name type="scientific">Tenacibaculum tangerinum</name>
    <dbReference type="NCBI Taxonomy" id="3038772"/>
    <lineage>
        <taxon>Bacteria</taxon>
        <taxon>Pseudomonadati</taxon>
        <taxon>Bacteroidota</taxon>
        <taxon>Flavobacteriia</taxon>
        <taxon>Flavobacteriales</taxon>
        <taxon>Flavobacteriaceae</taxon>
        <taxon>Tenacibaculum</taxon>
    </lineage>
</organism>
<dbReference type="Gene3D" id="3.30.1330.60">
    <property type="entry name" value="OmpA-like domain"/>
    <property type="match status" value="1"/>
</dbReference>
<feature type="coiled-coil region" evidence="2">
    <location>
        <begin position="150"/>
        <end position="177"/>
    </location>
</feature>
<keyword evidence="2" id="KW-0175">Coiled coil</keyword>
<sequence length="608" mass="67080">MADIKTFDQGAKILQNVDVSSMVTALALGIASAQERLDNNSVSQLIRLSETKIAGKSLLEFGFQPAFYAFDYADISASISLKMAVKEEVEVDFSLAVDYKNNTTFDKDFFDQLKESRSKSLSKNSKTQKEIALKASTSEEISINEKSFEIHKEEGSYSKVEETKEEMRDQASDLRVDSVIEDEKILEENTSNNLLIIKEDGFVVVAEPYVHTSTEGLLKMPSTYLPLNDPSAPNITLKGGSTPKNFKKEKDFAHTLSSARTSNGVNGTVVGINSEGIHRSGGKKVLEFFFGWDKYDINYGYSTGVKSDSVHKDDVTLLALLLERDPSLTITITGYTDGSGNATKENADYNKALGKKRAKAFKAELEKRGTFTLAESRVTIITKGESLANGSSAKDPNIRKIKVELPSDYDYIHFNGGEITKTGANAPTPNAFVYLENDNSAGNTGLPITFKYNGKSYTFTAADISNALQSANNFKSKLQELYAEKYNDYYYFLHEETKVNYFIHSEQNKELDVKINKQASADINKDTTKVFVSDTKNDLSKLKESSKDFKGDRSLAISGSLDVRYARQFNMSVEGNASIAARMISVPPPSALENYIQSLTGGSNTSSN</sequence>
<dbReference type="SUPFAM" id="SSF103088">
    <property type="entry name" value="OmpA-like"/>
    <property type="match status" value="1"/>
</dbReference>
<dbReference type="PROSITE" id="PS51123">
    <property type="entry name" value="OMPA_2"/>
    <property type="match status" value="1"/>
</dbReference>
<evidence type="ECO:0000313" key="5">
    <source>
        <dbReference type="Proteomes" id="UP001232001"/>
    </source>
</evidence>
<dbReference type="InterPro" id="IPR006665">
    <property type="entry name" value="OmpA-like"/>
</dbReference>
<evidence type="ECO:0000256" key="1">
    <source>
        <dbReference type="PROSITE-ProRule" id="PRU00473"/>
    </source>
</evidence>
<dbReference type="EMBL" id="CP122539">
    <property type="protein sequence ID" value="WGH74243.1"/>
    <property type="molecule type" value="Genomic_DNA"/>
</dbReference>
<evidence type="ECO:0000259" key="3">
    <source>
        <dbReference type="PROSITE" id="PS51123"/>
    </source>
</evidence>